<dbReference type="EMBL" id="CP020114">
    <property type="protein sequence ID" value="AVZ31356.1"/>
    <property type="molecule type" value="Genomic_DNA"/>
</dbReference>
<dbReference type="KEGG" id="nsp:BMF81_04017"/>
<organism evidence="1 2">
    <name type="scientific">Nodularia spumigena UHCC 0039</name>
    <dbReference type="NCBI Taxonomy" id="1914872"/>
    <lineage>
        <taxon>Bacteria</taxon>
        <taxon>Bacillati</taxon>
        <taxon>Cyanobacteriota</taxon>
        <taxon>Cyanophyceae</taxon>
        <taxon>Nostocales</taxon>
        <taxon>Nodulariaceae</taxon>
        <taxon>Nodularia</taxon>
    </lineage>
</organism>
<dbReference type="AlphaFoldDB" id="A0A2S0Q4Q6"/>
<reference evidence="1 2" key="1">
    <citation type="submission" date="2017-03" db="EMBL/GenBank/DDBJ databases">
        <title>Comparative genomics of the toxic Baltic Sea cyanobacteria Nodularia spumigena UHCC 0039 and its response on varying salinity.</title>
        <authorList>
            <person name="Teikari J.E."/>
        </authorList>
    </citation>
    <scope>NUCLEOTIDE SEQUENCE [LARGE SCALE GENOMIC DNA]</scope>
    <source>
        <strain evidence="1 2">UHCC 0039</strain>
    </source>
</reference>
<sequence length="61" mass="7255">MESFLEVVRDTNVHFNNRFAQISKPELYFFCSMVLRIRRLLLRLIFLLSLNSSSLGEKTEM</sequence>
<evidence type="ECO:0000313" key="1">
    <source>
        <dbReference type="EMBL" id="AVZ31356.1"/>
    </source>
</evidence>
<protein>
    <submittedName>
        <fullName evidence="1">Uncharacterized protein</fullName>
    </submittedName>
</protein>
<dbReference type="Proteomes" id="UP000244056">
    <property type="component" value="Chromosome"/>
</dbReference>
<accession>A0A2S0Q4Q6</accession>
<gene>
    <name evidence="1" type="ORF">BMF81_04017</name>
</gene>
<name>A0A2S0Q4Q6_NODSP</name>
<proteinExistence type="predicted"/>
<evidence type="ECO:0000313" key="2">
    <source>
        <dbReference type="Proteomes" id="UP000244056"/>
    </source>
</evidence>